<name>A0ACB7X7G6_9ERIC</name>
<reference evidence="1 2" key="1">
    <citation type="journal article" date="2021" name="Hortic Res">
        <title>High-quality reference genome and annotation aids understanding of berry development for evergreen blueberry (Vaccinium darrowii).</title>
        <authorList>
            <person name="Yu J."/>
            <person name="Hulse-Kemp A.M."/>
            <person name="Babiker E."/>
            <person name="Staton M."/>
        </authorList>
    </citation>
    <scope>NUCLEOTIDE SEQUENCE [LARGE SCALE GENOMIC DNA]</scope>
    <source>
        <strain evidence="2">cv. NJ 8807/NJ 8810</strain>
        <tissue evidence="1">Young leaf</tissue>
    </source>
</reference>
<dbReference type="Proteomes" id="UP000828048">
    <property type="component" value="Chromosome 6"/>
</dbReference>
<accession>A0ACB7X7G6</accession>
<dbReference type="EMBL" id="CM037156">
    <property type="protein sequence ID" value="KAH7836676.1"/>
    <property type="molecule type" value="Genomic_DNA"/>
</dbReference>
<sequence>MAVEANLNLLRSQLLSNRNEGNGGIYNTQMGSGGVFAGAMPGNLPRFPQPLVGDSVPMKIPAMKSDSGVTYNVPSAPRKRYRDSVNDLISGTNFSVLPNQANNNNNGNSNNNLSDIPMLIHQHQLEIDHLVSNHTKRLRLELEERQKQQARLLASAIGKGVVKKLKEKDEQIQRMGKLNWVLQERVKSLFAENQLWRDLAQSNEATANSLRTNLEQILLAHVSNDRPVTGGNGGGGEDAESCCDNGDFGKDVGGEEVEWRMLAAEGGDRKGVKDKVVVGGENGKRMCKRCGERESSVLLMPCRHLCLCRQCGSSLTGTCPVCNSSMNATLHVNMS</sequence>
<proteinExistence type="predicted"/>
<organism evidence="1 2">
    <name type="scientific">Vaccinium darrowii</name>
    <dbReference type="NCBI Taxonomy" id="229202"/>
    <lineage>
        <taxon>Eukaryota</taxon>
        <taxon>Viridiplantae</taxon>
        <taxon>Streptophyta</taxon>
        <taxon>Embryophyta</taxon>
        <taxon>Tracheophyta</taxon>
        <taxon>Spermatophyta</taxon>
        <taxon>Magnoliopsida</taxon>
        <taxon>eudicotyledons</taxon>
        <taxon>Gunneridae</taxon>
        <taxon>Pentapetalae</taxon>
        <taxon>asterids</taxon>
        <taxon>Ericales</taxon>
        <taxon>Ericaceae</taxon>
        <taxon>Vaccinioideae</taxon>
        <taxon>Vaccinieae</taxon>
        <taxon>Vaccinium</taxon>
    </lineage>
</organism>
<protein>
    <submittedName>
        <fullName evidence="1">Uncharacterized protein</fullName>
    </submittedName>
</protein>
<keyword evidence="2" id="KW-1185">Reference proteome</keyword>
<evidence type="ECO:0000313" key="1">
    <source>
        <dbReference type="EMBL" id="KAH7836676.1"/>
    </source>
</evidence>
<comment type="caution">
    <text evidence="1">The sequence shown here is derived from an EMBL/GenBank/DDBJ whole genome shotgun (WGS) entry which is preliminary data.</text>
</comment>
<evidence type="ECO:0000313" key="2">
    <source>
        <dbReference type="Proteomes" id="UP000828048"/>
    </source>
</evidence>
<gene>
    <name evidence="1" type="ORF">Vadar_004222</name>
</gene>